<sequence>MSLFSFFSCHLKYVYTRKSVGKKALPFLKSHSTYDSLLTMKEQYNINIP</sequence>
<protein>
    <submittedName>
        <fullName evidence="1">Uncharacterized protein</fullName>
    </submittedName>
</protein>
<reference evidence="1 2" key="2">
    <citation type="journal article" date="2013" name="Extremophiles">
        <title>An ICEBs1-like element may be associated with the extreme radiation and desiccation resistance of Bacillus pumilus SAFR-032 spores.</title>
        <authorList>
            <person name="Tirumalai M.R."/>
            <person name="Fox G.E."/>
        </authorList>
    </citation>
    <scope>NUCLEOTIDE SEQUENCE [LARGE SCALE GENOMIC DNA]</scope>
    <source>
        <strain evidence="1 2">SAFR-032</strain>
    </source>
</reference>
<keyword evidence="2" id="KW-1185">Reference proteome</keyword>
<reference evidence="1 2" key="3">
    <citation type="journal article" date="2013" name="PLoS ONE">
        <title>Candidate genes that may be responsible for the unusual resistances exhibited by Bacillus pumilus SAFR-032 spores.</title>
        <authorList>
            <person name="Tirumalai M.R."/>
            <person name="Rastogi R."/>
            <person name="Zamani N."/>
            <person name="O'Bryant Williams E."/>
            <person name="Allen S."/>
            <person name="Diouf F."/>
            <person name="Kwende S."/>
            <person name="Weinstock G.M."/>
            <person name="Venkateswaran K.J."/>
            <person name="Fox G.E."/>
        </authorList>
    </citation>
    <scope>NUCLEOTIDE SEQUENCE [LARGE SCALE GENOMIC DNA]</scope>
    <source>
        <strain evidence="1 2">SAFR-032</strain>
    </source>
</reference>
<organism evidence="1 2">
    <name type="scientific">Bacillus pumilus (strain SAFR-032)</name>
    <dbReference type="NCBI Taxonomy" id="315750"/>
    <lineage>
        <taxon>Bacteria</taxon>
        <taxon>Bacillati</taxon>
        <taxon>Bacillota</taxon>
        <taxon>Bacilli</taxon>
        <taxon>Bacillales</taxon>
        <taxon>Bacillaceae</taxon>
        <taxon>Bacillus</taxon>
    </lineage>
</organism>
<evidence type="ECO:0000313" key="2">
    <source>
        <dbReference type="Proteomes" id="UP000001355"/>
    </source>
</evidence>
<accession>A8FBC0</accession>
<dbReference type="HOGENOM" id="CLU_3132440_0_0_9"/>
<proteinExistence type="predicted"/>
<name>A8FBC0_BACP2</name>
<dbReference type="AlphaFoldDB" id="A8FBC0"/>
<dbReference type="KEGG" id="bpu:BPUM_0853"/>
<reference evidence="1 2" key="1">
    <citation type="journal article" date="2007" name="PLoS ONE">
        <title>Paradoxical DNA repair and peroxide resistance gene conservation in Bacillus pumilus SAFR-032.</title>
        <authorList>
            <person name="Gioia J."/>
            <person name="Yerrapragada S."/>
            <person name="Qin X."/>
            <person name="Jiang H."/>
            <person name="Igboeli O.C."/>
            <person name="Muzny D."/>
            <person name="Dugan-Rocha S."/>
            <person name="Ding Y."/>
            <person name="Hawes A."/>
            <person name="Liu W."/>
            <person name="Perez L."/>
            <person name="Kovar C."/>
            <person name="Dinh H."/>
            <person name="Lee S."/>
            <person name="Nazareth L."/>
            <person name="Blyth P."/>
            <person name="Holder M."/>
            <person name="Buhay C."/>
            <person name="Tirumalai M.R."/>
            <person name="Liu Y."/>
            <person name="Dasgupta I."/>
            <person name="Bokhetache L."/>
            <person name="Fujita M."/>
            <person name="Karouia F."/>
            <person name="Eswara Moorthy P."/>
            <person name="Siefert J."/>
            <person name="Uzman A."/>
            <person name="Buzumbo P."/>
            <person name="Verma A."/>
            <person name="Zwiya H."/>
            <person name="McWilliams B.D."/>
            <person name="Olowu A."/>
            <person name="Clinkenbeard K.D."/>
            <person name="Newcombe D."/>
            <person name="Golebiewski L."/>
            <person name="Petrosino J.F."/>
            <person name="Nicholson W.L."/>
            <person name="Fox G.E."/>
            <person name="Venkateswaran K."/>
            <person name="Highlander S.K."/>
            <person name="Weinstock G.M."/>
        </authorList>
    </citation>
    <scope>NUCLEOTIDE SEQUENCE [LARGE SCALE GENOMIC DNA]</scope>
    <source>
        <strain evidence="1 2">SAFR-032</strain>
    </source>
</reference>
<dbReference type="Proteomes" id="UP000001355">
    <property type="component" value="Chromosome"/>
</dbReference>
<evidence type="ECO:0000313" key="1">
    <source>
        <dbReference type="EMBL" id="ABV61537.1"/>
    </source>
</evidence>
<dbReference type="EMBL" id="CP000813">
    <property type="protein sequence ID" value="ABV61537.1"/>
    <property type="molecule type" value="Genomic_DNA"/>
</dbReference>
<gene>
    <name evidence="1" type="ordered locus">BPUM_0853</name>
</gene>